<evidence type="ECO:0000313" key="2">
    <source>
        <dbReference type="Proteomes" id="UP001595793"/>
    </source>
</evidence>
<keyword evidence="2" id="KW-1185">Reference proteome</keyword>
<reference evidence="2" key="1">
    <citation type="journal article" date="2019" name="Int. J. Syst. Evol. Microbiol.">
        <title>The Global Catalogue of Microorganisms (GCM) 10K type strain sequencing project: providing services to taxonomists for standard genome sequencing and annotation.</title>
        <authorList>
            <consortium name="The Broad Institute Genomics Platform"/>
            <consortium name="The Broad Institute Genome Sequencing Center for Infectious Disease"/>
            <person name="Wu L."/>
            <person name="Ma J."/>
        </authorList>
    </citation>
    <scope>NUCLEOTIDE SEQUENCE [LARGE SCALE GENOMIC DNA]</scope>
    <source>
        <strain evidence="2">CECT 9128</strain>
    </source>
</reference>
<comment type="caution">
    <text evidence="1">The sequence shown here is derived from an EMBL/GenBank/DDBJ whole genome shotgun (WGS) entry which is preliminary data.</text>
</comment>
<dbReference type="RefSeq" id="WP_290236666.1">
    <property type="nucleotide sequence ID" value="NZ_JAUFPZ010000002.1"/>
</dbReference>
<gene>
    <name evidence="1" type="ORF">ACFOS1_02385</name>
</gene>
<dbReference type="EMBL" id="JBHSAS010000004">
    <property type="protein sequence ID" value="MFC4026241.1"/>
    <property type="molecule type" value="Genomic_DNA"/>
</dbReference>
<name>A0ABV8H4R9_9FLAO</name>
<evidence type="ECO:0000313" key="1">
    <source>
        <dbReference type="EMBL" id="MFC4026241.1"/>
    </source>
</evidence>
<protein>
    <recommendedName>
        <fullName evidence="3">DUF4352 domain-containing protein</fullName>
    </recommendedName>
</protein>
<dbReference type="Proteomes" id="UP001595793">
    <property type="component" value="Unassembled WGS sequence"/>
</dbReference>
<proteinExistence type="predicted"/>
<sequence>MIKKPIFIALLLLAFACKNEDKKDADIDSNEVPVESNERNVDEESDINRYDNIDNLSDSIDTSKTNSTAGDISGRYSKEGKMDEACSCYCVEVSLTGNSEFCLQPDQIYINVRFEKMGNEYHAFYVSPSSKNKNKDLPWADFSKEDPIAKLNPTNNGLKLDWIGFKIDGKIASDYAIFGKKTLEGDFKKI</sequence>
<accession>A0ABV8H4R9</accession>
<dbReference type="PROSITE" id="PS51257">
    <property type="entry name" value="PROKAR_LIPOPROTEIN"/>
    <property type="match status" value="1"/>
</dbReference>
<organism evidence="1 2">
    <name type="scientific">Zunongwangia endophytica</name>
    <dbReference type="NCBI Taxonomy" id="1808945"/>
    <lineage>
        <taxon>Bacteria</taxon>
        <taxon>Pseudomonadati</taxon>
        <taxon>Bacteroidota</taxon>
        <taxon>Flavobacteriia</taxon>
        <taxon>Flavobacteriales</taxon>
        <taxon>Flavobacteriaceae</taxon>
        <taxon>Zunongwangia</taxon>
    </lineage>
</organism>
<evidence type="ECO:0008006" key="3">
    <source>
        <dbReference type="Google" id="ProtNLM"/>
    </source>
</evidence>